<dbReference type="EMBL" id="GBRH01270871">
    <property type="protein sequence ID" value="JAD27024.1"/>
    <property type="molecule type" value="Transcribed_RNA"/>
</dbReference>
<dbReference type="AlphaFoldDB" id="A0A0A8YK63"/>
<accession>A0A0A8YK63</accession>
<reference evidence="2" key="2">
    <citation type="journal article" date="2015" name="Data Brief">
        <title>Shoot transcriptome of the giant reed, Arundo donax.</title>
        <authorList>
            <person name="Barrero R.A."/>
            <person name="Guerrero F.D."/>
            <person name="Moolhuijzen P."/>
            <person name="Goolsby J.A."/>
            <person name="Tidwell J."/>
            <person name="Bellgard S.E."/>
            <person name="Bellgard M.I."/>
        </authorList>
    </citation>
    <scope>NUCLEOTIDE SEQUENCE</scope>
    <source>
        <tissue evidence="2">Shoot tissue taken approximately 20 cm above the soil surface</tissue>
    </source>
</reference>
<evidence type="ECO:0000256" key="1">
    <source>
        <dbReference type="SAM" id="MobiDB-lite"/>
    </source>
</evidence>
<feature type="region of interest" description="Disordered" evidence="1">
    <location>
        <begin position="106"/>
        <end position="127"/>
    </location>
</feature>
<proteinExistence type="predicted"/>
<sequence>MAMQCRITVSMQLGARVLACEYAATASSNRFGGARGPKMRISVMRALAKVFDANADFMCPAAISLARASASMCLPCHLRMLKLSILLARRLSGTSMLGAQILLRSATGSRRQRRRAGAGGGEAEGEV</sequence>
<organism evidence="2">
    <name type="scientific">Arundo donax</name>
    <name type="common">Giant reed</name>
    <name type="synonym">Donax arundinaceus</name>
    <dbReference type="NCBI Taxonomy" id="35708"/>
    <lineage>
        <taxon>Eukaryota</taxon>
        <taxon>Viridiplantae</taxon>
        <taxon>Streptophyta</taxon>
        <taxon>Embryophyta</taxon>
        <taxon>Tracheophyta</taxon>
        <taxon>Spermatophyta</taxon>
        <taxon>Magnoliopsida</taxon>
        <taxon>Liliopsida</taxon>
        <taxon>Poales</taxon>
        <taxon>Poaceae</taxon>
        <taxon>PACMAD clade</taxon>
        <taxon>Arundinoideae</taxon>
        <taxon>Arundineae</taxon>
        <taxon>Arundo</taxon>
    </lineage>
</organism>
<feature type="compositionally biased region" description="Gly residues" evidence="1">
    <location>
        <begin position="117"/>
        <end position="127"/>
    </location>
</feature>
<reference evidence="2" key="1">
    <citation type="submission" date="2014-09" db="EMBL/GenBank/DDBJ databases">
        <authorList>
            <person name="Magalhaes I.L.F."/>
            <person name="Oliveira U."/>
            <person name="Santos F.R."/>
            <person name="Vidigal T.H.D.A."/>
            <person name="Brescovit A.D."/>
            <person name="Santos A.J."/>
        </authorList>
    </citation>
    <scope>NUCLEOTIDE SEQUENCE</scope>
    <source>
        <tissue evidence="2">Shoot tissue taken approximately 20 cm above the soil surface</tissue>
    </source>
</reference>
<evidence type="ECO:0000313" key="2">
    <source>
        <dbReference type="EMBL" id="JAD27024.1"/>
    </source>
</evidence>
<name>A0A0A8YK63_ARUDO</name>
<protein>
    <submittedName>
        <fullName evidence="2">Uncharacterized protein</fullName>
    </submittedName>
</protein>